<reference evidence="3" key="1">
    <citation type="journal article" date="2014" name="Genome Biol.">
        <title>Genome analysis of a major urban malaria vector mosquito, Anopheles stephensi.</title>
        <authorList>
            <person name="Jiang X."/>
            <person name="Peery A."/>
            <person name="Hall A.B."/>
            <person name="Sharma A."/>
            <person name="Chen X.G."/>
            <person name="Waterhouse R.M."/>
            <person name="Komissarov A."/>
            <person name="Riehle M.M."/>
            <person name="Shouche Y."/>
            <person name="Sharakhova M.V."/>
            <person name="Lawson D."/>
            <person name="Pakpour N."/>
            <person name="Arensburger P."/>
            <person name="Davidson V.L."/>
            <person name="Eiglmeier K."/>
            <person name="Emrich S."/>
            <person name="George P."/>
            <person name="Kennedy R.C."/>
            <person name="Mane S.P."/>
            <person name="Maslen G."/>
            <person name="Oringanje C."/>
            <person name="Qi Y."/>
            <person name="Settlage R."/>
            <person name="Tojo M."/>
            <person name="Tubio J.M."/>
            <person name="Unger M.F."/>
            <person name="Wang B."/>
            <person name="Vernick K.D."/>
            <person name="Ribeiro J.M."/>
            <person name="James A.A."/>
            <person name="Michel K."/>
            <person name="Riehle M.A."/>
            <person name="Luckhart S."/>
            <person name="Sharakhov I.V."/>
            <person name="Tu Z."/>
        </authorList>
    </citation>
    <scope>NUCLEOTIDE SEQUENCE [LARGE SCALE GENOMIC DNA]</scope>
    <source>
        <strain evidence="3">Indian</strain>
    </source>
</reference>
<dbReference type="Proteomes" id="UP000076408">
    <property type="component" value="Unassembled WGS sequence"/>
</dbReference>
<keyword evidence="3" id="KW-1185">Reference proteome</keyword>
<evidence type="ECO:0000313" key="3">
    <source>
        <dbReference type="Proteomes" id="UP000076408"/>
    </source>
</evidence>
<dbReference type="InterPro" id="IPR022242">
    <property type="entry name" value="TNP-like_C"/>
</dbReference>
<protein>
    <recommendedName>
        <fullName evidence="1">Transposable element P transposase-like C-terminal domain-containing protein</fullName>
    </recommendedName>
</protein>
<proteinExistence type="predicted"/>
<dbReference type="OMA" id="MYRIREM"/>
<dbReference type="Pfam" id="PF12596">
    <property type="entry name" value="Tnp_P_element_C"/>
    <property type="match status" value="1"/>
</dbReference>
<reference evidence="2" key="2">
    <citation type="submission" date="2020-05" db="UniProtKB">
        <authorList>
            <consortium name="EnsemblMetazoa"/>
        </authorList>
    </citation>
    <scope>IDENTIFICATION</scope>
    <source>
        <strain evidence="2">Indian</strain>
    </source>
</reference>
<evidence type="ECO:0000313" key="2">
    <source>
        <dbReference type="EnsemblMetazoa" id="ASTEI11038-PA"/>
    </source>
</evidence>
<dbReference type="VEuPathDB" id="VectorBase:ASTE008232"/>
<feature type="domain" description="Transposable element P transposase-like C-terminal" evidence="1">
    <location>
        <begin position="112"/>
        <end position="195"/>
    </location>
</feature>
<dbReference type="VEuPathDB" id="VectorBase:ASTEI11038"/>
<name>A0A182YRF2_ANOST</name>
<dbReference type="EnsemblMetazoa" id="ASTEI11038-RA">
    <property type="protein sequence ID" value="ASTEI11038-PA"/>
    <property type="gene ID" value="ASTEI11038"/>
</dbReference>
<evidence type="ECO:0000259" key="1">
    <source>
        <dbReference type="Pfam" id="PF12596"/>
    </source>
</evidence>
<dbReference type="STRING" id="30069.A0A182YRF2"/>
<dbReference type="AlphaFoldDB" id="A0A182YRF2"/>
<sequence length="240" mass="27711">MYSFISNMLVVGKRNIQVFQKSILMQITLLKLLFEDMKAKHKIIFISTHKLNQDLLEKKFSQLRQKGGTYDHPSRLHTMYRIREMILGKSPSILHTVTTTSDSKNHIAPNVYITSTACFVNENSNCLEKFISASIFEEADVVPDLAEIIVENDCLSRDLNEQEKDGLEYITGYIARKFKEKYPHLQLGDYTCNAKEDHTYSQSQSFVVHVSAGRLYKPSDGFLAATKWSKFFKIYTEMEK</sequence>
<organism evidence="2 3">
    <name type="scientific">Anopheles stephensi</name>
    <name type="common">Indo-Pakistan malaria mosquito</name>
    <dbReference type="NCBI Taxonomy" id="30069"/>
    <lineage>
        <taxon>Eukaryota</taxon>
        <taxon>Metazoa</taxon>
        <taxon>Ecdysozoa</taxon>
        <taxon>Arthropoda</taxon>
        <taxon>Hexapoda</taxon>
        <taxon>Insecta</taxon>
        <taxon>Pterygota</taxon>
        <taxon>Neoptera</taxon>
        <taxon>Endopterygota</taxon>
        <taxon>Diptera</taxon>
        <taxon>Nematocera</taxon>
        <taxon>Culicoidea</taxon>
        <taxon>Culicidae</taxon>
        <taxon>Anophelinae</taxon>
        <taxon>Anopheles</taxon>
    </lineage>
</organism>
<accession>A0A182YRF2</accession>